<feature type="transmembrane region" description="Helical" evidence="19">
    <location>
        <begin position="156"/>
        <end position="174"/>
    </location>
</feature>
<evidence type="ECO:0000313" key="22">
    <source>
        <dbReference type="EMBL" id="MDG9698694.1"/>
    </source>
</evidence>
<dbReference type="InterPro" id="IPR050882">
    <property type="entry name" value="Prepilin_peptidase/N-MTase"/>
</dbReference>
<dbReference type="GO" id="GO:0008168">
    <property type="term" value="F:methyltransferase activity"/>
    <property type="evidence" value="ECO:0007669"/>
    <property type="project" value="UniProtKB-KW"/>
</dbReference>
<evidence type="ECO:0000256" key="19">
    <source>
        <dbReference type="SAM" id="Phobius"/>
    </source>
</evidence>
<evidence type="ECO:0000256" key="1">
    <source>
        <dbReference type="ARBA" id="ARBA00004429"/>
    </source>
</evidence>
<evidence type="ECO:0000256" key="13">
    <source>
        <dbReference type="ARBA" id="ARBA00023268"/>
    </source>
</evidence>
<feature type="transmembrane region" description="Helical" evidence="19">
    <location>
        <begin position="289"/>
        <end position="309"/>
    </location>
</feature>
<dbReference type="PANTHER" id="PTHR30487:SF0">
    <property type="entry name" value="PREPILIN LEADER PEPTIDASE_N-METHYLTRANSFERASE-RELATED"/>
    <property type="match status" value="1"/>
</dbReference>
<evidence type="ECO:0000256" key="2">
    <source>
        <dbReference type="ARBA" id="ARBA00005801"/>
    </source>
</evidence>
<evidence type="ECO:0000256" key="10">
    <source>
        <dbReference type="ARBA" id="ARBA00022801"/>
    </source>
</evidence>
<evidence type="ECO:0000256" key="4">
    <source>
        <dbReference type="ARBA" id="ARBA00022519"/>
    </source>
</evidence>
<keyword evidence="3" id="KW-1003">Cell membrane</keyword>
<name>A0AAW6RIP0_9BURK</name>
<evidence type="ECO:0000259" key="20">
    <source>
        <dbReference type="Pfam" id="PF01478"/>
    </source>
</evidence>
<sequence>MHENTIDAIIYLIFGLLVGSFLNVVIYRLPQMMYRSWLHEAGSNISGTTADEKTLWALSFGSRTTAPENMEAVGRHIMQAVEDLPRFNLMMPSSRCQSCGHKIRWFENIPIFSWVFLRGRCSGCNASISWRYPAIELATGLLFAWCGWQWGLTASGVAWAAFSAFLIVMTMIDWDTTLLPDDLTLPLVWGGLLASLLHLTAVPLSHSVIGAMAGYLFLWSIYWAFRLLTGKEGMGYGDFKLFAALGAWFGWNALIPIILMASVIGALAGIGMKFCNNLREGHYVPFGPFLALAGLTAMIFSPASILRAIGLGA</sequence>
<feature type="transmembrane region" description="Helical" evidence="19">
    <location>
        <begin position="183"/>
        <end position="202"/>
    </location>
</feature>
<feature type="transmembrane region" description="Helical" evidence="19">
    <location>
        <begin position="241"/>
        <end position="269"/>
    </location>
</feature>
<feature type="domain" description="Prepilin type IV endopeptidase peptidase" evidence="20">
    <location>
        <begin position="161"/>
        <end position="270"/>
    </location>
</feature>
<dbReference type="GO" id="GO:0006465">
    <property type="term" value="P:signal peptide processing"/>
    <property type="evidence" value="ECO:0007669"/>
    <property type="project" value="TreeGrafter"/>
</dbReference>
<dbReference type="PANTHER" id="PTHR30487">
    <property type="entry name" value="TYPE 4 PREPILIN-LIKE PROTEINS LEADER PEPTIDE-PROCESSING ENZYME"/>
    <property type="match status" value="1"/>
</dbReference>
<evidence type="ECO:0000256" key="8">
    <source>
        <dbReference type="ARBA" id="ARBA00022691"/>
    </source>
</evidence>
<evidence type="ECO:0000256" key="15">
    <source>
        <dbReference type="ARBA" id="ARBA00067082"/>
    </source>
</evidence>
<dbReference type="Gene3D" id="1.20.120.1220">
    <property type="match status" value="1"/>
</dbReference>
<dbReference type="Pfam" id="PF01478">
    <property type="entry name" value="Peptidase_A24"/>
    <property type="match status" value="1"/>
</dbReference>
<evidence type="ECO:0000256" key="18">
    <source>
        <dbReference type="RuleBase" id="RU003794"/>
    </source>
</evidence>
<keyword evidence="5 18" id="KW-0489">Methyltransferase</keyword>
<keyword evidence="7 18" id="KW-0808">Transferase</keyword>
<dbReference type="PRINTS" id="PR00864">
    <property type="entry name" value="PREPILNPTASE"/>
</dbReference>
<feature type="domain" description="Prepilin peptidase A24 N-terminal" evidence="21">
    <location>
        <begin position="13"/>
        <end position="149"/>
    </location>
</feature>
<evidence type="ECO:0000256" key="5">
    <source>
        <dbReference type="ARBA" id="ARBA00022603"/>
    </source>
</evidence>
<dbReference type="GO" id="GO:0004190">
    <property type="term" value="F:aspartic-type endopeptidase activity"/>
    <property type="evidence" value="ECO:0007669"/>
    <property type="project" value="UniProtKB-EC"/>
</dbReference>
<dbReference type="Proteomes" id="UP001237156">
    <property type="component" value="Unassembled WGS sequence"/>
</dbReference>
<evidence type="ECO:0000256" key="11">
    <source>
        <dbReference type="ARBA" id="ARBA00022989"/>
    </source>
</evidence>
<dbReference type="EMBL" id="JARVII010000003">
    <property type="protein sequence ID" value="MDG9698694.1"/>
    <property type="molecule type" value="Genomic_DNA"/>
</dbReference>
<evidence type="ECO:0000256" key="17">
    <source>
        <dbReference type="RuleBase" id="RU003793"/>
    </source>
</evidence>
<accession>A0AAW6RIP0</accession>
<keyword evidence="4" id="KW-0997">Cell inner membrane</keyword>
<evidence type="ECO:0000256" key="6">
    <source>
        <dbReference type="ARBA" id="ARBA00022670"/>
    </source>
</evidence>
<evidence type="ECO:0000256" key="3">
    <source>
        <dbReference type="ARBA" id="ARBA00022475"/>
    </source>
</evidence>
<reference evidence="22 23" key="1">
    <citation type="submission" date="2023-04" db="EMBL/GenBank/DDBJ databases">
        <title>Ottowia paracancer sp. nov., isolated from human stomach.</title>
        <authorList>
            <person name="Song Y."/>
        </authorList>
    </citation>
    <scope>NUCLEOTIDE SEQUENCE [LARGE SCALE GENOMIC DNA]</scope>
    <source>
        <strain evidence="22 23">10c7w1</strain>
    </source>
</reference>
<evidence type="ECO:0000256" key="16">
    <source>
        <dbReference type="ARBA" id="ARBA00071870"/>
    </source>
</evidence>
<evidence type="ECO:0000256" key="7">
    <source>
        <dbReference type="ARBA" id="ARBA00022679"/>
    </source>
</evidence>
<keyword evidence="10 18" id="KW-0378">Hydrolase</keyword>
<comment type="function">
    <text evidence="18">Plays an essential role in type IV pili and type II pseudopili formation by proteolytically removing the leader sequence from substrate proteins and subsequently monomethylating the alpha-amino group of the newly exposed N-terminal phenylalanine.</text>
</comment>
<keyword evidence="12 19" id="KW-0472">Membrane</keyword>
<dbReference type="RefSeq" id="WP_279523720.1">
    <property type="nucleotide sequence ID" value="NZ_JARVII010000003.1"/>
</dbReference>
<organism evidence="22 23">
    <name type="scientific">Ottowia cancrivicina</name>
    <dbReference type="NCBI Taxonomy" id="3040346"/>
    <lineage>
        <taxon>Bacteria</taxon>
        <taxon>Pseudomonadati</taxon>
        <taxon>Pseudomonadota</taxon>
        <taxon>Betaproteobacteria</taxon>
        <taxon>Burkholderiales</taxon>
        <taxon>Comamonadaceae</taxon>
        <taxon>Ottowia</taxon>
    </lineage>
</organism>
<dbReference type="EC" id="2.1.1.-" evidence="18"/>
<feature type="transmembrane region" description="Helical" evidence="19">
    <location>
        <begin position="6"/>
        <end position="27"/>
    </location>
</feature>
<comment type="subcellular location">
    <subcellularLocation>
        <location evidence="1">Cell inner membrane</location>
        <topology evidence="1">Multi-pass membrane protein</topology>
    </subcellularLocation>
    <subcellularLocation>
        <location evidence="18">Cell membrane</location>
        <topology evidence="18">Multi-pass membrane protein</topology>
    </subcellularLocation>
</comment>
<keyword evidence="23" id="KW-1185">Reference proteome</keyword>
<comment type="caution">
    <text evidence="22">The sequence shown here is derived from an EMBL/GenBank/DDBJ whole genome shotgun (WGS) entry which is preliminary data.</text>
</comment>
<evidence type="ECO:0000256" key="12">
    <source>
        <dbReference type="ARBA" id="ARBA00023136"/>
    </source>
</evidence>
<comment type="catalytic activity">
    <reaction evidence="14 18">
        <text>Typically cleaves a -Gly-|-Phe- bond to release an N-terminal, basic peptide of 5-8 residues from type IV prepilin, and then N-methylates the new N-terminal amino group, the methyl donor being S-adenosyl-L-methionine.</text>
        <dbReference type="EC" id="3.4.23.43"/>
    </reaction>
</comment>
<keyword evidence="9 18" id="KW-0812">Transmembrane</keyword>
<keyword evidence="6 18" id="KW-0645">Protease</keyword>
<keyword evidence="8" id="KW-0949">S-adenosyl-L-methionine</keyword>
<keyword evidence="11 19" id="KW-1133">Transmembrane helix</keyword>
<feature type="transmembrane region" description="Helical" evidence="19">
    <location>
        <begin position="208"/>
        <end position="229"/>
    </location>
</feature>
<dbReference type="EC" id="3.4.23.43" evidence="15 18"/>
<dbReference type="InterPro" id="IPR000045">
    <property type="entry name" value="Prepilin_IV_endopep_pep"/>
</dbReference>
<keyword evidence="13 18" id="KW-0511">Multifunctional enzyme</keyword>
<dbReference type="InterPro" id="IPR014032">
    <property type="entry name" value="Peptidase_A24A_bac"/>
</dbReference>
<dbReference type="InterPro" id="IPR010627">
    <property type="entry name" value="Prepilin_pept_A24_N"/>
</dbReference>
<evidence type="ECO:0000256" key="9">
    <source>
        <dbReference type="ARBA" id="ARBA00022692"/>
    </source>
</evidence>
<comment type="similarity">
    <text evidence="2 17">Belongs to the peptidase A24 family.</text>
</comment>
<proteinExistence type="inferred from homology"/>
<dbReference type="GO" id="GO:0005886">
    <property type="term" value="C:plasma membrane"/>
    <property type="evidence" value="ECO:0007669"/>
    <property type="project" value="UniProtKB-SubCell"/>
</dbReference>
<evidence type="ECO:0000259" key="21">
    <source>
        <dbReference type="Pfam" id="PF06750"/>
    </source>
</evidence>
<dbReference type="Pfam" id="PF06750">
    <property type="entry name" value="A24_N_bact"/>
    <property type="match status" value="1"/>
</dbReference>
<evidence type="ECO:0000313" key="23">
    <source>
        <dbReference type="Proteomes" id="UP001237156"/>
    </source>
</evidence>
<protein>
    <recommendedName>
        <fullName evidence="16 18">Prepilin leader peptidase/N-methyltransferase</fullName>
        <ecNumber evidence="18">2.1.1.-</ecNumber>
        <ecNumber evidence="15 18">3.4.23.43</ecNumber>
    </recommendedName>
</protein>
<dbReference type="FunFam" id="1.20.120.1220:FF:000001">
    <property type="entry name" value="Type 4 prepilin-like proteins leader peptide-processing enzyme"/>
    <property type="match status" value="1"/>
</dbReference>
<dbReference type="GO" id="GO:0032259">
    <property type="term" value="P:methylation"/>
    <property type="evidence" value="ECO:0007669"/>
    <property type="project" value="UniProtKB-KW"/>
</dbReference>
<dbReference type="AlphaFoldDB" id="A0AAW6RIP0"/>
<gene>
    <name evidence="22" type="ORF">QB898_02990</name>
</gene>
<evidence type="ECO:0000256" key="14">
    <source>
        <dbReference type="ARBA" id="ARBA00050401"/>
    </source>
</evidence>